<protein>
    <submittedName>
        <fullName evidence="1">Uncharacterized protein</fullName>
    </submittedName>
</protein>
<evidence type="ECO:0000313" key="2">
    <source>
        <dbReference type="Proteomes" id="UP001281003"/>
    </source>
</evidence>
<name>A0AAE0UAV3_SORBR</name>
<dbReference type="EMBL" id="JAUTDP010000008">
    <property type="protein sequence ID" value="KAK3397358.1"/>
    <property type="molecule type" value="Genomic_DNA"/>
</dbReference>
<reference evidence="1" key="1">
    <citation type="journal article" date="2023" name="Mol. Phylogenet. Evol.">
        <title>Genome-scale phylogeny and comparative genomics of the fungal order Sordariales.</title>
        <authorList>
            <person name="Hensen N."/>
            <person name="Bonometti L."/>
            <person name="Westerberg I."/>
            <person name="Brannstrom I.O."/>
            <person name="Guillou S."/>
            <person name="Cros-Aarteil S."/>
            <person name="Calhoun S."/>
            <person name="Haridas S."/>
            <person name="Kuo A."/>
            <person name="Mondo S."/>
            <person name="Pangilinan J."/>
            <person name="Riley R."/>
            <person name="LaButti K."/>
            <person name="Andreopoulos B."/>
            <person name="Lipzen A."/>
            <person name="Chen C."/>
            <person name="Yan M."/>
            <person name="Daum C."/>
            <person name="Ng V."/>
            <person name="Clum A."/>
            <person name="Steindorff A."/>
            <person name="Ohm R.A."/>
            <person name="Martin F."/>
            <person name="Silar P."/>
            <person name="Natvig D.O."/>
            <person name="Lalanne C."/>
            <person name="Gautier V."/>
            <person name="Ament-Velasquez S.L."/>
            <person name="Kruys A."/>
            <person name="Hutchinson M.I."/>
            <person name="Powell A.J."/>
            <person name="Barry K."/>
            <person name="Miller A.N."/>
            <person name="Grigoriev I.V."/>
            <person name="Debuchy R."/>
            <person name="Gladieux P."/>
            <person name="Hiltunen Thoren M."/>
            <person name="Johannesson H."/>
        </authorList>
    </citation>
    <scope>NUCLEOTIDE SEQUENCE</scope>
    <source>
        <strain evidence="1">FGSC 1904</strain>
    </source>
</reference>
<sequence length="241" mass="27868">MVRVPYRNGVRQKPALIQQSSIHHTFLHKAKYQAPGNASNRGQVVHSRRALCLQKDSIFEIKNKDTWCLSSSQNLQTFFFAAADFRLRHWRLCDTHALSPQSPLFISTAKQGSPYSRNCTPSRHRRGWSFFWYGMEPVRPGPKRQKALKIFQDIRGIWAKCVKSTLVNVIEGRPHAERKRAKAFLVPQRDALRATKCFPYKRAPVFLCRYRRPRTYPAPNAGVRMIPNSLGDETSRHHLTS</sequence>
<proteinExistence type="predicted"/>
<keyword evidence="2" id="KW-1185">Reference proteome</keyword>
<organism evidence="1 2">
    <name type="scientific">Sordaria brevicollis</name>
    <dbReference type="NCBI Taxonomy" id="83679"/>
    <lineage>
        <taxon>Eukaryota</taxon>
        <taxon>Fungi</taxon>
        <taxon>Dikarya</taxon>
        <taxon>Ascomycota</taxon>
        <taxon>Pezizomycotina</taxon>
        <taxon>Sordariomycetes</taxon>
        <taxon>Sordariomycetidae</taxon>
        <taxon>Sordariales</taxon>
        <taxon>Sordariaceae</taxon>
        <taxon>Sordaria</taxon>
    </lineage>
</organism>
<comment type="caution">
    <text evidence="1">The sequence shown here is derived from an EMBL/GenBank/DDBJ whole genome shotgun (WGS) entry which is preliminary data.</text>
</comment>
<reference evidence="1" key="2">
    <citation type="submission" date="2023-07" db="EMBL/GenBank/DDBJ databases">
        <authorList>
            <consortium name="Lawrence Berkeley National Laboratory"/>
            <person name="Haridas S."/>
            <person name="Hensen N."/>
            <person name="Bonometti L."/>
            <person name="Westerberg I."/>
            <person name="Brannstrom I.O."/>
            <person name="Guillou S."/>
            <person name="Cros-Aarteil S."/>
            <person name="Calhoun S."/>
            <person name="Kuo A."/>
            <person name="Mondo S."/>
            <person name="Pangilinan J."/>
            <person name="Riley R."/>
            <person name="LaButti K."/>
            <person name="Andreopoulos B."/>
            <person name="Lipzen A."/>
            <person name="Chen C."/>
            <person name="Yanf M."/>
            <person name="Daum C."/>
            <person name="Ng V."/>
            <person name="Clum A."/>
            <person name="Steindorff A."/>
            <person name="Ohm R."/>
            <person name="Martin F."/>
            <person name="Silar P."/>
            <person name="Natvig D."/>
            <person name="Lalanne C."/>
            <person name="Gautier V."/>
            <person name="Ament-velasquez S.L."/>
            <person name="Kruys A."/>
            <person name="Hutchinson M.I."/>
            <person name="Powell A.J."/>
            <person name="Barry K."/>
            <person name="Miller A.N."/>
            <person name="Grigoriev I.V."/>
            <person name="Debuchy R."/>
            <person name="Gladieux P."/>
            <person name="Thoren M.H."/>
            <person name="Johannesson H."/>
        </authorList>
    </citation>
    <scope>NUCLEOTIDE SEQUENCE</scope>
    <source>
        <strain evidence="1">FGSC 1904</strain>
    </source>
</reference>
<accession>A0AAE0UAV3</accession>
<gene>
    <name evidence="1" type="ORF">B0T20DRAFT_255856</name>
</gene>
<dbReference type="Proteomes" id="UP001281003">
    <property type="component" value="Unassembled WGS sequence"/>
</dbReference>
<dbReference type="AlphaFoldDB" id="A0AAE0UAV3"/>
<evidence type="ECO:0000313" key="1">
    <source>
        <dbReference type="EMBL" id="KAK3397358.1"/>
    </source>
</evidence>